<evidence type="ECO:0000259" key="5">
    <source>
        <dbReference type="PROSITE" id="PS51891"/>
    </source>
</evidence>
<dbReference type="Pfam" id="PF04828">
    <property type="entry name" value="GFA"/>
    <property type="match status" value="1"/>
</dbReference>
<dbReference type="AlphaFoldDB" id="A0A0B2WKK8"/>
<dbReference type="EMBL" id="AZHE01000044">
    <property type="protein sequence ID" value="KHN94017.1"/>
    <property type="molecule type" value="Genomic_DNA"/>
</dbReference>
<keyword evidence="7" id="KW-1185">Reference proteome</keyword>
<dbReference type="OrthoDB" id="9970124at2759"/>
<dbReference type="RefSeq" id="XP_040675083.1">
    <property type="nucleotide sequence ID" value="XM_040826944.1"/>
</dbReference>
<name>A0A0B2WKK8_METAS</name>
<sequence>MPHFLRLQAAGPYPVSMASDSEADWRLKPPYKPPGGGSQFQRAIRGSCHCKKVVYWIGSHRPLASKFCHCPDCQVMHGKASAGRVLLPGTDVSIREKPGAPFQWAAIFQKSDVAFETGAEYLKFYHSATKETRHKLPCKVGCVFCGSHIMDEGRNTALVFPPLLSLTAVQRQNFEVQ</sequence>
<evidence type="ECO:0000256" key="1">
    <source>
        <dbReference type="ARBA" id="ARBA00005495"/>
    </source>
</evidence>
<comment type="similarity">
    <text evidence="1">Belongs to the Gfa family.</text>
</comment>
<dbReference type="InterPro" id="IPR006913">
    <property type="entry name" value="CENP-V/GFA"/>
</dbReference>
<dbReference type="PANTHER" id="PTHR33337">
    <property type="entry name" value="GFA DOMAIN-CONTAINING PROTEIN"/>
    <property type="match status" value="1"/>
</dbReference>
<comment type="caution">
    <text evidence="6">The sequence shown here is derived from an EMBL/GenBank/DDBJ whole genome shotgun (WGS) entry which is preliminary data.</text>
</comment>
<protein>
    <submittedName>
        <fullName evidence="6">Mss4-like protein</fullName>
    </submittedName>
</protein>
<dbReference type="HOGENOM" id="CLU_079143_2_0_1"/>
<gene>
    <name evidence="6" type="ORF">MAM_08146</name>
</gene>
<dbReference type="Gene3D" id="3.90.1590.10">
    <property type="entry name" value="glutathione-dependent formaldehyde- activating enzyme (gfa)"/>
    <property type="match status" value="1"/>
</dbReference>
<evidence type="ECO:0000256" key="2">
    <source>
        <dbReference type="ARBA" id="ARBA00022723"/>
    </source>
</evidence>
<evidence type="ECO:0000313" key="6">
    <source>
        <dbReference type="EMBL" id="KHN94017.1"/>
    </source>
</evidence>
<accession>A0A0B2WKK8</accession>
<evidence type="ECO:0000313" key="7">
    <source>
        <dbReference type="Proteomes" id="UP000030816"/>
    </source>
</evidence>
<dbReference type="PANTHER" id="PTHR33337:SF40">
    <property type="entry name" value="CENP-V_GFA DOMAIN-CONTAINING PROTEIN-RELATED"/>
    <property type="match status" value="1"/>
</dbReference>
<dbReference type="SUPFAM" id="SSF51316">
    <property type="entry name" value="Mss4-like"/>
    <property type="match status" value="2"/>
</dbReference>
<organism evidence="6 7">
    <name type="scientific">Metarhizium album (strain ARSEF 1941)</name>
    <dbReference type="NCBI Taxonomy" id="1081103"/>
    <lineage>
        <taxon>Eukaryota</taxon>
        <taxon>Fungi</taxon>
        <taxon>Dikarya</taxon>
        <taxon>Ascomycota</taxon>
        <taxon>Pezizomycotina</taxon>
        <taxon>Sordariomycetes</taxon>
        <taxon>Hypocreomycetidae</taxon>
        <taxon>Hypocreales</taxon>
        <taxon>Clavicipitaceae</taxon>
        <taxon>Metarhizium</taxon>
    </lineage>
</organism>
<dbReference type="GeneID" id="63742601"/>
<dbReference type="GO" id="GO:0016846">
    <property type="term" value="F:carbon-sulfur lyase activity"/>
    <property type="evidence" value="ECO:0007669"/>
    <property type="project" value="InterPro"/>
</dbReference>
<dbReference type="PROSITE" id="PS51891">
    <property type="entry name" value="CENP_V_GFA"/>
    <property type="match status" value="1"/>
</dbReference>
<dbReference type="STRING" id="1081103.A0A0B2WKK8"/>
<proteinExistence type="inferred from homology"/>
<dbReference type="GO" id="GO:0046872">
    <property type="term" value="F:metal ion binding"/>
    <property type="evidence" value="ECO:0007669"/>
    <property type="project" value="UniProtKB-KW"/>
</dbReference>
<keyword evidence="2" id="KW-0479">Metal-binding</keyword>
<evidence type="ECO:0000256" key="3">
    <source>
        <dbReference type="ARBA" id="ARBA00022833"/>
    </source>
</evidence>
<dbReference type="InterPro" id="IPR011057">
    <property type="entry name" value="Mss4-like_sf"/>
</dbReference>
<feature type="domain" description="CENP-V/GFA" evidence="5">
    <location>
        <begin position="44"/>
        <end position="177"/>
    </location>
</feature>
<keyword evidence="4" id="KW-0456">Lyase</keyword>
<keyword evidence="3" id="KW-0862">Zinc</keyword>
<reference evidence="6 7" key="1">
    <citation type="journal article" date="2014" name="Proc. Natl. Acad. Sci. U.S.A.">
        <title>Trajectory and genomic determinants of fungal-pathogen speciation and host adaptation.</title>
        <authorList>
            <person name="Hu X."/>
            <person name="Xiao G."/>
            <person name="Zheng P."/>
            <person name="Shang Y."/>
            <person name="Su Y."/>
            <person name="Zhang X."/>
            <person name="Liu X."/>
            <person name="Zhan S."/>
            <person name="St Leger R.J."/>
            <person name="Wang C."/>
        </authorList>
    </citation>
    <scope>NUCLEOTIDE SEQUENCE [LARGE SCALE GENOMIC DNA]</scope>
    <source>
        <strain evidence="6 7">ARSEF 1941</strain>
    </source>
</reference>
<evidence type="ECO:0000256" key="4">
    <source>
        <dbReference type="ARBA" id="ARBA00023239"/>
    </source>
</evidence>
<dbReference type="Proteomes" id="UP000030816">
    <property type="component" value="Unassembled WGS sequence"/>
</dbReference>